<evidence type="ECO:0000313" key="3">
    <source>
        <dbReference type="EMBL" id="GAA1393187.1"/>
    </source>
</evidence>
<keyword evidence="4" id="KW-1185">Reference proteome</keyword>
<dbReference type="InterPro" id="IPR050267">
    <property type="entry name" value="Anti-sigma-factor_SerPK"/>
</dbReference>
<keyword evidence="1" id="KW-0723">Serine/threonine-protein kinase</keyword>
<keyword evidence="1" id="KW-0808">Transferase</keyword>
<accession>A0ABN1XYK9</accession>
<dbReference type="RefSeq" id="WP_344333455.1">
    <property type="nucleotide sequence ID" value="NZ_BAAAKJ010000132.1"/>
</dbReference>
<protein>
    <submittedName>
        <fullName evidence="3">ATP-binding protein</fullName>
    </submittedName>
</protein>
<proteinExistence type="predicted"/>
<comment type="caution">
    <text evidence="3">The sequence shown here is derived from an EMBL/GenBank/DDBJ whole genome shotgun (WGS) entry which is preliminary data.</text>
</comment>
<evidence type="ECO:0000259" key="2">
    <source>
        <dbReference type="Pfam" id="PF13581"/>
    </source>
</evidence>
<evidence type="ECO:0000313" key="4">
    <source>
        <dbReference type="Proteomes" id="UP001499863"/>
    </source>
</evidence>
<dbReference type="Gene3D" id="3.30.565.10">
    <property type="entry name" value="Histidine kinase-like ATPase, C-terminal domain"/>
    <property type="match status" value="1"/>
</dbReference>
<dbReference type="InterPro" id="IPR003594">
    <property type="entry name" value="HATPase_dom"/>
</dbReference>
<organism evidence="3 4">
    <name type="scientific">Kitasatospora putterlickiae</name>
    <dbReference type="NCBI Taxonomy" id="221725"/>
    <lineage>
        <taxon>Bacteria</taxon>
        <taxon>Bacillati</taxon>
        <taxon>Actinomycetota</taxon>
        <taxon>Actinomycetes</taxon>
        <taxon>Kitasatosporales</taxon>
        <taxon>Streptomycetaceae</taxon>
        <taxon>Kitasatospora</taxon>
    </lineage>
</organism>
<dbReference type="EMBL" id="BAAAKJ010000132">
    <property type="protein sequence ID" value="GAA1393187.1"/>
    <property type="molecule type" value="Genomic_DNA"/>
</dbReference>
<dbReference type="Proteomes" id="UP001499863">
    <property type="component" value="Unassembled WGS sequence"/>
</dbReference>
<keyword evidence="3" id="KW-0067">ATP-binding</keyword>
<dbReference type="PANTHER" id="PTHR35526:SF3">
    <property type="entry name" value="ANTI-SIGMA-F FACTOR RSBW"/>
    <property type="match status" value="1"/>
</dbReference>
<feature type="domain" description="Histidine kinase/HSP90-like ATPase" evidence="2">
    <location>
        <begin position="31"/>
        <end position="145"/>
    </location>
</feature>
<dbReference type="InterPro" id="IPR036890">
    <property type="entry name" value="HATPase_C_sf"/>
</dbReference>
<dbReference type="CDD" id="cd16936">
    <property type="entry name" value="HATPase_RsbW-like"/>
    <property type="match status" value="1"/>
</dbReference>
<name>A0ABN1XYK9_9ACTN</name>
<sequence>MKSEIPLDDPEPRAHTALLTATPKGAATGRRVARQQFTSWALNSLWPEAFHHALIIVAELAANASTHGRMPGRGFELHLSLTTARRACTTVLRIEVSDCRGDRRPVIPTAACPPDSQSGRGLTLVDALADRWGTLPREPGAKTVWAELDLPMAEFKSPSDDPSPTDDVAA</sequence>
<reference evidence="3 4" key="1">
    <citation type="journal article" date="2019" name="Int. J. Syst. Evol. Microbiol.">
        <title>The Global Catalogue of Microorganisms (GCM) 10K type strain sequencing project: providing services to taxonomists for standard genome sequencing and annotation.</title>
        <authorList>
            <consortium name="The Broad Institute Genomics Platform"/>
            <consortium name="The Broad Institute Genome Sequencing Center for Infectious Disease"/>
            <person name="Wu L."/>
            <person name="Ma J."/>
        </authorList>
    </citation>
    <scope>NUCLEOTIDE SEQUENCE [LARGE SCALE GENOMIC DNA]</scope>
    <source>
        <strain evidence="3 4">JCM 12393</strain>
    </source>
</reference>
<dbReference type="PANTHER" id="PTHR35526">
    <property type="entry name" value="ANTI-SIGMA-F FACTOR RSBW-RELATED"/>
    <property type="match status" value="1"/>
</dbReference>
<evidence type="ECO:0000256" key="1">
    <source>
        <dbReference type="ARBA" id="ARBA00022527"/>
    </source>
</evidence>
<keyword evidence="3" id="KW-0547">Nucleotide-binding</keyword>
<keyword evidence="1" id="KW-0418">Kinase</keyword>
<gene>
    <name evidence="3" type="ORF">GCM10009639_25950</name>
</gene>
<dbReference type="Pfam" id="PF13581">
    <property type="entry name" value="HATPase_c_2"/>
    <property type="match status" value="1"/>
</dbReference>
<dbReference type="GO" id="GO:0005524">
    <property type="term" value="F:ATP binding"/>
    <property type="evidence" value="ECO:0007669"/>
    <property type="project" value="UniProtKB-KW"/>
</dbReference>